<dbReference type="EMBL" id="DXCC01000001">
    <property type="protein sequence ID" value="HIZ14327.1"/>
    <property type="molecule type" value="Genomic_DNA"/>
</dbReference>
<evidence type="ECO:0008006" key="4">
    <source>
        <dbReference type="Google" id="ProtNLM"/>
    </source>
</evidence>
<protein>
    <recommendedName>
        <fullName evidence="4">Clostripain</fullName>
    </recommendedName>
</protein>
<reference evidence="2" key="1">
    <citation type="journal article" date="2021" name="PeerJ">
        <title>Extensive microbial diversity within the chicken gut microbiome revealed by metagenomics and culture.</title>
        <authorList>
            <person name="Gilroy R."/>
            <person name="Ravi A."/>
            <person name="Getino M."/>
            <person name="Pursley I."/>
            <person name="Horton D.L."/>
            <person name="Alikhan N.F."/>
            <person name="Baker D."/>
            <person name="Gharbi K."/>
            <person name="Hall N."/>
            <person name="Watson M."/>
            <person name="Adriaenssens E.M."/>
            <person name="Foster-Nyarko E."/>
            <person name="Jarju S."/>
            <person name="Secka A."/>
            <person name="Antonio M."/>
            <person name="Oren A."/>
            <person name="Chaudhuri R.R."/>
            <person name="La Ragione R."/>
            <person name="Hildebrand F."/>
            <person name="Pallen M.J."/>
        </authorList>
    </citation>
    <scope>NUCLEOTIDE SEQUENCE</scope>
    <source>
        <strain evidence="2">ChiHjej11B10-19426</strain>
    </source>
</reference>
<keyword evidence="1" id="KW-0732">Signal</keyword>
<dbReference type="PROSITE" id="PS51257">
    <property type="entry name" value="PROKAR_LIPOPROTEIN"/>
    <property type="match status" value="1"/>
</dbReference>
<evidence type="ECO:0000313" key="2">
    <source>
        <dbReference type="EMBL" id="HIZ14327.1"/>
    </source>
</evidence>
<organism evidence="2 3">
    <name type="scientific">Candidatus Tidjanibacter faecipullorum</name>
    <dbReference type="NCBI Taxonomy" id="2838766"/>
    <lineage>
        <taxon>Bacteria</taxon>
        <taxon>Pseudomonadati</taxon>
        <taxon>Bacteroidota</taxon>
        <taxon>Bacteroidia</taxon>
        <taxon>Bacteroidales</taxon>
        <taxon>Rikenellaceae</taxon>
        <taxon>Tidjanibacter</taxon>
    </lineage>
</organism>
<sequence length="416" mass="45906">MRFLRYLLAGLLTLAALAGCKKTTAPQPPVSGDPHTFIMYMVADNNLWRYQRANVEMAKAAVKAGLPDNVRVLVYFDGRTDYLSAKQTTLSEIVLRDGEAVEQVLIDYGDQDSADPAVMQTVLKDAARLAPADTYGITLAAHGTGWFPPELINVMNQRLPGAQPFVPEHDLRRPDDALTRAFGPDGDHYMTLESLAEGLTAIPLDYVIFDACFMASVETFYALRHVAPYVLTSSAEIMGDGIPYHKVLPVLADNCYTLEQRLASVVNRIVDYYAGQPYPSATFVAVRTGGFDALAEAVKAVYETAGEPTIDAIQPLEVIPTNHAFFDLRDYMQNIAQNGQETAQTAFDAFDRALGETIVQENHTERVYSALGTWGGGFFDANRVCGISSYIPREELPVTRAAWLETEWARRVYPAE</sequence>
<dbReference type="Pfam" id="PF03415">
    <property type="entry name" value="Peptidase_C11"/>
    <property type="match status" value="2"/>
</dbReference>
<dbReference type="InterPro" id="IPR005077">
    <property type="entry name" value="Peptidase_C11"/>
</dbReference>
<dbReference type="Proteomes" id="UP000824014">
    <property type="component" value="Unassembled WGS sequence"/>
</dbReference>
<proteinExistence type="predicted"/>
<dbReference type="AlphaFoldDB" id="A0A9D2IL92"/>
<dbReference type="PANTHER" id="PTHR37835">
    <property type="entry name" value="ALPHA-CLOSTRIPAIN"/>
    <property type="match status" value="1"/>
</dbReference>
<dbReference type="Gene3D" id="3.40.50.11970">
    <property type="match status" value="1"/>
</dbReference>
<dbReference type="PANTHER" id="PTHR37835:SF1">
    <property type="entry name" value="ALPHA-CLOSTRIPAIN"/>
    <property type="match status" value="1"/>
</dbReference>
<accession>A0A9D2IL92</accession>
<feature type="chain" id="PRO_5038669484" description="Clostripain" evidence="1">
    <location>
        <begin position="19"/>
        <end position="416"/>
    </location>
</feature>
<comment type="caution">
    <text evidence="2">The sequence shown here is derived from an EMBL/GenBank/DDBJ whole genome shotgun (WGS) entry which is preliminary data.</text>
</comment>
<evidence type="ECO:0000256" key="1">
    <source>
        <dbReference type="SAM" id="SignalP"/>
    </source>
</evidence>
<name>A0A9D2IL92_9BACT</name>
<reference evidence="2" key="2">
    <citation type="submission" date="2021-04" db="EMBL/GenBank/DDBJ databases">
        <authorList>
            <person name="Gilroy R."/>
        </authorList>
    </citation>
    <scope>NUCLEOTIDE SEQUENCE</scope>
    <source>
        <strain evidence="2">ChiHjej11B10-19426</strain>
    </source>
</reference>
<evidence type="ECO:0000313" key="3">
    <source>
        <dbReference type="Proteomes" id="UP000824014"/>
    </source>
</evidence>
<gene>
    <name evidence="2" type="ORF">H9816_00185</name>
</gene>
<feature type="signal peptide" evidence="1">
    <location>
        <begin position="1"/>
        <end position="18"/>
    </location>
</feature>